<protein>
    <submittedName>
        <fullName evidence="7">GntR family transcriptional regulator</fullName>
    </submittedName>
</protein>
<keyword evidence="5" id="KW-0804">Transcription</keyword>
<dbReference type="PANTHER" id="PTHR46577:SF1">
    <property type="entry name" value="HTH-TYPE TRANSCRIPTIONAL REGULATORY PROTEIN GABR"/>
    <property type="match status" value="1"/>
</dbReference>
<dbReference type="Gene3D" id="3.40.640.10">
    <property type="entry name" value="Type I PLP-dependent aspartate aminotransferase-like (Major domain)"/>
    <property type="match status" value="1"/>
</dbReference>
<dbReference type="CDD" id="cd00609">
    <property type="entry name" value="AAT_like"/>
    <property type="match status" value="1"/>
</dbReference>
<dbReference type="EMBL" id="MSIE01000056">
    <property type="protein sequence ID" value="OLF13378.1"/>
    <property type="molecule type" value="Genomic_DNA"/>
</dbReference>
<evidence type="ECO:0000256" key="5">
    <source>
        <dbReference type="ARBA" id="ARBA00023163"/>
    </source>
</evidence>
<gene>
    <name evidence="7" type="ORF">BU204_27265</name>
</gene>
<dbReference type="InterPro" id="IPR000524">
    <property type="entry name" value="Tscrpt_reg_HTH_GntR"/>
</dbReference>
<evidence type="ECO:0000256" key="1">
    <source>
        <dbReference type="ARBA" id="ARBA00005384"/>
    </source>
</evidence>
<dbReference type="PANTHER" id="PTHR46577">
    <property type="entry name" value="HTH-TYPE TRANSCRIPTIONAL REGULATORY PROTEIN GABR"/>
    <property type="match status" value="1"/>
</dbReference>
<dbReference type="GO" id="GO:0003700">
    <property type="term" value="F:DNA-binding transcription factor activity"/>
    <property type="evidence" value="ECO:0007669"/>
    <property type="project" value="InterPro"/>
</dbReference>
<evidence type="ECO:0000256" key="4">
    <source>
        <dbReference type="ARBA" id="ARBA00023125"/>
    </source>
</evidence>
<dbReference type="GO" id="GO:0003677">
    <property type="term" value="F:DNA binding"/>
    <property type="evidence" value="ECO:0007669"/>
    <property type="project" value="UniProtKB-KW"/>
</dbReference>
<dbReference type="Pfam" id="PF00155">
    <property type="entry name" value="Aminotran_1_2"/>
    <property type="match status" value="1"/>
</dbReference>
<evidence type="ECO:0000313" key="8">
    <source>
        <dbReference type="Proteomes" id="UP000185596"/>
    </source>
</evidence>
<dbReference type="CDD" id="cd07377">
    <property type="entry name" value="WHTH_GntR"/>
    <property type="match status" value="1"/>
</dbReference>
<keyword evidence="2" id="KW-0663">Pyridoxal phosphate</keyword>
<evidence type="ECO:0000259" key="6">
    <source>
        <dbReference type="PROSITE" id="PS50949"/>
    </source>
</evidence>
<evidence type="ECO:0000256" key="2">
    <source>
        <dbReference type="ARBA" id="ARBA00022898"/>
    </source>
</evidence>
<dbReference type="GO" id="GO:0030170">
    <property type="term" value="F:pyridoxal phosphate binding"/>
    <property type="evidence" value="ECO:0007669"/>
    <property type="project" value="InterPro"/>
</dbReference>
<dbReference type="InterPro" id="IPR036390">
    <property type="entry name" value="WH_DNA-bd_sf"/>
</dbReference>
<dbReference type="InterPro" id="IPR036388">
    <property type="entry name" value="WH-like_DNA-bd_sf"/>
</dbReference>
<sequence>MDAHLDWTPGSGRAGLAAAMRAAIRDGRWPPGSVVPSTRALAHDLGLARGTVTRVYADLTAEGYLSTSQGAPTRVATAGAAPLAAWPTPPRPPLSRWTLQPGRPDPGTFPRAAWLAATRRVLQQAPNEVFDYADPRGSPELRAALSAYLGRARGVLADPARIVVCAGFNHGISLLGRALREVGRTETAFEDPSVDRFRDIMAAAGQRVVGVPVDGAGLRVAELASPAVVVTPAHQFPLGVTMAPERRAALAASGALVVEDDYDGEFRYDRNPVGALQALAPERVVHAGTVSKTLAPSLRLAWLVLPRFLVDPVLAAVTASGAHPPMLPQLVLAGLIASGAYDRHIRRRRLEYRARRDRLVAALPAGWTPEGIAAGLHLVLRMPLDHEQRAVAAAGRHSLRLGRLSPMWMGEVADRGGLVIGYGASPGNAFGGALGALEAVLAEVDEGPRREPT</sequence>
<dbReference type="Proteomes" id="UP000185596">
    <property type="component" value="Unassembled WGS sequence"/>
</dbReference>
<dbReference type="SUPFAM" id="SSF46785">
    <property type="entry name" value="Winged helix' DNA-binding domain"/>
    <property type="match status" value="1"/>
</dbReference>
<evidence type="ECO:0000256" key="3">
    <source>
        <dbReference type="ARBA" id="ARBA00023015"/>
    </source>
</evidence>
<feature type="domain" description="HTH gntR-type" evidence="6">
    <location>
        <begin position="10"/>
        <end position="78"/>
    </location>
</feature>
<dbReference type="STRING" id="1912961.BU204_27265"/>
<dbReference type="InterPro" id="IPR015424">
    <property type="entry name" value="PyrdxlP-dep_Trfase"/>
</dbReference>
<proteinExistence type="inferred from homology"/>
<accession>A0A1Q8CG89</accession>
<dbReference type="Pfam" id="PF00392">
    <property type="entry name" value="GntR"/>
    <property type="match status" value="1"/>
</dbReference>
<dbReference type="Gene3D" id="1.10.10.10">
    <property type="entry name" value="Winged helix-like DNA-binding domain superfamily/Winged helix DNA-binding domain"/>
    <property type="match status" value="1"/>
</dbReference>
<dbReference type="SUPFAM" id="SSF53383">
    <property type="entry name" value="PLP-dependent transferases"/>
    <property type="match status" value="1"/>
</dbReference>
<dbReference type="InterPro" id="IPR015421">
    <property type="entry name" value="PyrdxlP-dep_Trfase_major"/>
</dbReference>
<keyword evidence="3" id="KW-0805">Transcription regulation</keyword>
<evidence type="ECO:0000313" key="7">
    <source>
        <dbReference type="EMBL" id="OLF13378.1"/>
    </source>
</evidence>
<comment type="caution">
    <text evidence="7">The sequence shown here is derived from an EMBL/GenBank/DDBJ whole genome shotgun (WGS) entry which is preliminary data.</text>
</comment>
<organism evidence="7 8">
    <name type="scientific">Actinophytocola xanthii</name>
    <dbReference type="NCBI Taxonomy" id="1912961"/>
    <lineage>
        <taxon>Bacteria</taxon>
        <taxon>Bacillati</taxon>
        <taxon>Actinomycetota</taxon>
        <taxon>Actinomycetes</taxon>
        <taxon>Pseudonocardiales</taxon>
        <taxon>Pseudonocardiaceae</taxon>
    </lineage>
</organism>
<name>A0A1Q8CG89_9PSEU</name>
<dbReference type="AlphaFoldDB" id="A0A1Q8CG89"/>
<reference evidence="7 8" key="1">
    <citation type="submission" date="2016-12" db="EMBL/GenBank/DDBJ databases">
        <title>The draft genome sequence of Actinophytocola sp. 11-183.</title>
        <authorList>
            <person name="Wang W."/>
            <person name="Yuan L."/>
        </authorList>
    </citation>
    <scope>NUCLEOTIDE SEQUENCE [LARGE SCALE GENOMIC DNA]</scope>
    <source>
        <strain evidence="7 8">11-183</strain>
    </source>
</reference>
<comment type="similarity">
    <text evidence="1">In the C-terminal section; belongs to the class-I pyridoxal-phosphate-dependent aminotransferase family.</text>
</comment>
<dbReference type="InterPro" id="IPR004839">
    <property type="entry name" value="Aminotransferase_I/II_large"/>
</dbReference>
<keyword evidence="4" id="KW-0238">DNA-binding</keyword>
<dbReference type="SMART" id="SM00345">
    <property type="entry name" value="HTH_GNTR"/>
    <property type="match status" value="1"/>
</dbReference>
<dbReference type="PROSITE" id="PS50949">
    <property type="entry name" value="HTH_GNTR"/>
    <property type="match status" value="1"/>
</dbReference>
<keyword evidence="8" id="KW-1185">Reference proteome</keyword>
<dbReference type="InterPro" id="IPR051446">
    <property type="entry name" value="HTH_trans_reg/aminotransferase"/>
</dbReference>